<feature type="active site" evidence="7">
    <location>
        <position position="260"/>
    </location>
</feature>
<organism evidence="9 10">
    <name type="scientific">Handelsmanbacteria sp. (strain RIFCSPLOWO2_12_FULL_64_10)</name>
    <dbReference type="NCBI Taxonomy" id="1817868"/>
    <lineage>
        <taxon>Bacteria</taxon>
        <taxon>Candidatus Handelsmaniibacteriota</taxon>
    </lineage>
</organism>
<comment type="caution">
    <text evidence="9">The sequence shown here is derived from an EMBL/GenBank/DDBJ whole genome shotgun (WGS) entry which is preliminary data.</text>
</comment>
<reference evidence="9 10" key="1">
    <citation type="journal article" date="2016" name="Nat. Commun.">
        <title>Thousands of microbial genomes shed light on interconnected biogeochemical processes in an aquifer system.</title>
        <authorList>
            <person name="Anantharaman K."/>
            <person name="Brown C.T."/>
            <person name="Hug L.A."/>
            <person name="Sharon I."/>
            <person name="Castelle C.J."/>
            <person name="Probst A.J."/>
            <person name="Thomas B.C."/>
            <person name="Singh A."/>
            <person name="Wilkins M.J."/>
            <person name="Karaoz U."/>
            <person name="Brodie E.L."/>
            <person name="Williams K.H."/>
            <person name="Hubbard S.S."/>
            <person name="Banfield J.F."/>
        </authorList>
    </citation>
    <scope>NUCLEOTIDE SEQUENCE [LARGE SCALE GENOMIC DNA]</scope>
    <source>
        <strain evidence="10">RIFCSPLOWO2_12_FULL_64_10</strain>
    </source>
</reference>
<dbReference type="InterPro" id="IPR002020">
    <property type="entry name" value="Citrate_synthase"/>
</dbReference>
<dbReference type="InterPro" id="IPR011278">
    <property type="entry name" value="2-MeCitrate/Citrate_synth_II"/>
</dbReference>
<dbReference type="InterPro" id="IPR036969">
    <property type="entry name" value="Citrate_synthase_sf"/>
</dbReference>
<dbReference type="InterPro" id="IPR019810">
    <property type="entry name" value="Citrate_synthase_AS"/>
</dbReference>
<dbReference type="PANTHER" id="PTHR11739">
    <property type="entry name" value="CITRATE SYNTHASE"/>
    <property type="match status" value="1"/>
</dbReference>
<dbReference type="AlphaFoldDB" id="A0A1F6CGF0"/>
<comment type="similarity">
    <text evidence="2 6 8">Belongs to the citrate synthase family.</text>
</comment>
<dbReference type="UniPathway" id="UPA00223"/>
<evidence type="ECO:0000313" key="9">
    <source>
        <dbReference type="EMBL" id="OGG48208.1"/>
    </source>
</evidence>
<dbReference type="PRINTS" id="PR00143">
    <property type="entry name" value="CITRTSNTHASE"/>
</dbReference>
<dbReference type="FunFam" id="1.10.230.10:FF:000003">
    <property type="entry name" value="Citrate synthase"/>
    <property type="match status" value="1"/>
</dbReference>
<protein>
    <recommendedName>
        <fullName evidence="6">Citrate synthase</fullName>
    </recommendedName>
</protein>
<evidence type="ECO:0000256" key="3">
    <source>
        <dbReference type="ARBA" id="ARBA00022532"/>
    </source>
</evidence>
<dbReference type="CDD" id="cd06110">
    <property type="entry name" value="BSuCS-II_like"/>
    <property type="match status" value="1"/>
</dbReference>
<feature type="active site" evidence="7">
    <location>
        <position position="311"/>
    </location>
</feature>
<dbReference type="GO" id="GO:0036440">
    <property type="term" value="F:citrate synthase activity"/>
    <property type="evidence" value="ECO:0007669"/>
    <property type="project" value="UniProtKB-EC"/>
</dbReference>
<dbReference type="GO" id="GO:0005829">
    <property type="term" value="C:cytosol"/>
    <property type="evidence" value="ECO:0007669"/>
    <property type="project" value="TreeGrafter"/>
</dbReference>
<comment type="pathway">
    <text evidence="1">Carbohydrate metabolism; tricarboxylic acid cycle; isocitrate from oxaloacetate: step 1/2.</text>
</comment>
<dbReference type="InterPro" id="IPR016143">
    <property type="entry name" value="Citrate_synth-like_sm_a-sub"/>
</dbReference>
<evidence type="ECO:0000256" key="4">
    <source>
        <dbReference type="ARBA" id="ARBA00022679"/>
    </source>
</evidence>
<dbReference type="Gene3D" id="1.10.230.10">
    <property type="entry name" value="Cytochrome P450-Terp, domain 2"/>
    <property type="match status" value="1"/>
</dbReference>
<dbReference type="PROSITE" id="PS00480">
    <property type="entry name" value="CITRATE_SYNTHASE"/>
    <property type="match status" value="1"/>
</dbReference>
<evidence type="ECO:0000256" key="1">
    <source>
        <dbReference type="ARBA" id="ARBA00004751"/>
    </source>
</evidence>
<dbReference type="InterPro" id="IPR016142">
    <property type="entry name" value="Citrate_synth-like_lrg_a-sub"/>
</dbReference>
<accession>A0A1F6CGF0</accession>
<evidence type="ECO:0000256" key="7">
    <source>
        <dbReference type="PIRSR" id="PIRSR001369-1"/>
    </source>
</evidence>
<keyword evidence="3" id="KW-0816">Tricarboxylic acid cycle</keyword>
<keyword evidence="4 6" id="KW-0808">Transferase</keyword>
<dbReference type="PIRSF" id="PIRSF001369">
    <property type="entry name" value="Citrate_synth"/>
    <property type="match status" value="1"/>
</dbReference>
<dbReference type="SUPFAM" id="SSF48256">
    <property type="entry name" value="Citrate synthase"/>
    <property type="match status" value="1"/>
</dbReference>
<gene>
    <name evidence="9" type="ORF">A3F84_22000</name>
</gene>
<evidence type="ECO:0000256" key="2">
    <source>
        <dbReference type="ARBA" id="ARBA00010566"/>
    </source>
</evidence>
<evidence type="ECO:0000256" key="5">
    <source>
        <dbReference type="ARBA" id="ARBA00049288"/>
    </source>
</evidence>
<evidence type="ECO:0000256" key="6">
    <source>
        <dbReference type="PIRNR" id="PIRNR001369"/>
    </source>
</evidence>
<comment type="catalytic activity">
    <reaction evidence="5">
        <text>oxaloacetate + acetyl-CoA + H2O = citrate + CoA + H(+)</text>
        <dbReference type="Rhea" id="RHEA:16845"/>
        <dbReference type="ChEBI" id="CHEBI:15377"/>
        <dbReference type="ChEBI" id="CHEBI:15378"/>
        <dbReference type="ChEBI" id="CHEBI:16452"/>
        <dbReference type="ChEBI" id="CHEBI:16947"/>
        <dbReference type="ChEBI" id="CHEBI:57287"/>
        <dbReference type="ChEBI" id="CHEBI:57288"/>
        <dbReference type="EC" id="2.3.3.16"/>
    </reaction>
</comment>
<name>A0A1F6CGF0_HANXR</name>
<dbReference type="GO" id="GO:0006099">
    <property type="term" value="P:tricarboxylic acid cycle"/>
    <property type="evidence" value="ECO:0007669"/>
    <property type="project" value="UniProtKB-UniPathway"/>
</dbReference>
<proteinExistence type="inferred from homology"/>
<dbReference type="PANTHER" id="PTHR11739:SF4">
    <property type="entry name" value="CITRATE SYNTHASE, PEROXISOMAL"/>
    <property type="match status" value="1"/>
</dbReference>
<dbReference type="InterPro" id="IPR024176">
    <property type="entry name" value="Citrate_synthase_bac-typ"/>
</dbReference>
<evidence type="ECO:0000313" key="10">
    <source>
        <dbReference type="Proteomes" id="UP000178606"/>
    </source>
</evidence>
<dbReference type="Proteomes" id="UP000178606">
    <property type="component" value="Unassembled WGS sequence"/>
</dbReference>
<dbReference type="Gene3D" id="1.10.580.10">
    <property type="entry name" value="Citrate Synthase, domain 1"/>
    <property type="match status" value="1"/>
</dbReference>
<dbReference type="GO" id="GO:0005975">
    <property type="term" value="P:carbohydrate metabolic process"/>
    <property type="evidence" value="ECO:0007669"/>
    <property type="project" value="TreeGrafter"/>
</dbReference>
<sequence length="374" mass="41523">MVAPNLGLEDVVVGTSSICDVNGKTGQLIYRGYDIHDLVANVSFEEVVYLLWNDDLPNKAELNELDQQLKSARALPSPVMDFIKGLPRTASPMDVLRTSVSLLGIYDPEGRDSSVESTRRKAVRITAQIPTVIATFHRVREGKDLVAPEPNLGAAANLLYMLTGETPDEYAVHTMDAALTMHADHEYNASTFSARVTISTLSDLYDAITAAIGTLSGPLHGGANEQVMRMLLQIKGGEDEAEEWIRGALERKDRIMGFGHRVYKTDDPRAVELKEMARRLGERAGQPQWFRMADRIQKVMLAEKGLYANVDFYSASTYYVMGVPIDLFTPLFAASRVSGWSAHVIEQLENNRLIRPRADYVGPTNQKVVPIDQR</sequence>
<evidence type="ECO:0000256" key="8">
    <source>
        <dbReference type="RuleBase" id="RU003406"/>
    </source>
</evidence>
<dbReference type="EMBL" id="MFKF01000253">
    <property type="protein sequence ID" value="OGG48208.1"/>
    <property type="molecule type" value="Genomic_DNA"/>
</dbReference>
<dbReference type="Pfam" id="PF00285">
    <property type="entry name" value="Citrate_synt"/>
    <property type="match status" value="1"/>
</dbReference>
<dbReference type="NCBIfam" id="TIGR01800">
    <property type="entry name" value="cit_synth_II"/>
    <property type="match status" value="1"/>
</dbReference>